<keyword evidence="2" id="KW-0472">Membrane</keyword>
<gene>
    <name evidence="4" type="ORF">KY084_09450</name>
</gene>
<dbReference type="EMBL" id="JAHWZX010000007">
    <property type="protein sequence ID" value="MBW4331096.1"/>
    <property type="molecule type" value="Genomic_DNA"/>
</dbReference>
<keyword evidence="2" id="KW-1133">Transmembrane helix</keyword>
<dbReference type="RefSeq" id="WP_219238205.1">
    <property type="nucleotide sequence ID" value="NZ_JAHWZX010000007.1"/>
</dbReference>
<dbReference type="InterPro" id="IPR007168">
    <property type="entry name" value="Phageshock_PspC_N"/>
</dbReference>
<keyword evidence="2" id="KW-0812">Transmembrane</keyword>
<protein>
    <submittedName>
        <fullName evidence="4">PspC domain-containing protein</fullName>
    </submittedName>
</protein>
<evidence type="ECO:0000313" key="4">
    <source>
        <dbReference type="EMBL" id="MBW4331096.1"/>
    </source>
</evidence>
<evidence type="ECO:0000259" key="3">
    <source>
        <dbReference type="Pfam" id="PF04024"/>
    </source>
</evidence>
<evidence type="ECO:0000256" key="2">
    <source>
        <dbReference type="SAM" id="Phobius"/>
    </source>
</evidence>
<comment type="caution">
    <text evidence="4">The sequence shown here is derived from an EMBL/GenBank/DDBJ whole genome shotgun (WGS) entry which is preliminary data.</text>
</comment>
<name>A0ABS6XNW2_9SPHN</name>
<organism evidence="4 5">
    <name type="scientific">Stakelama flava</name>
    <dbReference type="NCBI Taxonomy" id="2860338"/>
    <lineage>
        <taxon>Bacteria</taxon>
        <taxon>Pseudomonadati</taxon>
        <taxon>Pseudomonadota</taxon>
        <taxon>Alphaproteobacteria</taxon>
        <taxon>Sphingomonadales</taxon>
        <taxon>Sphingomonadaceae</taxon>
        <taxon>Stakelama</taxon>
    </lineage>
</organism>
<evidence type="ECO:0000256" key="1">
    <source>
        <dbReference type="SAM" id="MobiDB-lite"/>
    </source>
</evidence>
<keyword evidence="5" id="KW-1185">Reference proteome</keyword>
<proteinExistence type="predicted"/>
<feature type="region of interest" description="Disordered" evidence="1">
    <location>
        <begin position="71"/>
        <end position="98"/>
    </location>
</feature>
<feature type="transmembrane region" description="Helical" evidence="2">
    <location>
        <begin position="47"/>
        <end position="66"/>
    </location>
</feature>
<dbReference type="Proteomes" id="UP001197214">
    <property type="component" value="Unassembled WGS sequence"/>
</dbReference>
<evidence type="ECO:0000313" key="5">
    <source>
        <dbReference type="Proteomes" id="UP001197214"/>
    </source>
</evidence>
<feature type="domain" description="Phage shock protein PspC N-terminal" evidence="3">
    <location>
        <begin position="13"/>
        <end position="58"/>
    </location>
</feature>
<accession>A0ABS6XNW2</accession>
<dbReference type="Pfam" id="PF04024">
    <property type="entry name" value="PspC"/>
    <property type="match status" value="1"/>
</dbReference>
<reference evidence="4 5" key="1">
    <citation type="submission" date="2021-07" db="EMBL/GenBank/DDBJ databases">
        <title>Stakelama flava sp. nov., a novel endophytic bacterium isolated from branch of Kandelia candel.</title>
        <authorList>
            <person name="Tuo L."/>
        </authorList>
    </citation>
    <scope>NUCLEOTIDE SEQUENCE [LARGE SCALE GENOMIC DNA]</scope>
    <source>
        <strain evidence="4 5">CBK3Z-3</strain>
    </source>
</reference>
<sequence length="98" mass="10612">MQTRTTALFRRPDTLFGVCEGIGQEFGFNANWLRIALAVAMIWNPEVVLAAYLVMGIAVYAARLIVPPRARRSVPTEANATARHGENDDSHMAAAAAA</sequence>